<dbReference type="Pfam" id="PF18895">
    <property type="entry name" value="T4SS_pilin"/>
    <property type="match status" value="1"/>
</dbReference>
<dbReference type="AlphaFoldDB" id="A0A1F5EX19"/>
<dbReference type="EMBL" id="MFAH01000011">
    <property type="protein sequence ID" value="OGD71953.1"/>
    <property type="molecule type" value="Genomic_DNA"/>
</dbReference>
<feature type="transmembrane region" description="Helical" evidence="1">
    <location>
        <begin position="80"/>
        <end position="105"/>
    </location>
</feature>
<reference evidence="2 3" key="1">
    <citation type="journal article" date="2016" name="Nat. Commun.">
        <title>Thousands of microbial genomes shed light on interconnected biogeochemical processes in an aquifer system.</title>
        <authorList>
            <person name="Anantharaman K."/>
            <person name="Brown C.T."/>
            <person name="Hug L.A."/>
            <person name="Sharon I."/>
            <person name="Castelle C.J."/>
            <person name="Probst A.J."/>
            <person name="Thomas B.C."/>
            <person name="Singh A."/>
            <person name="Wilkins M.J."/>
            <person name="Karaoz U."/>
            <person name="Brodie E.L."/>
            <person name="Williams K.H."/>
            <person name="Hubbard S.S."/>
            <person name="Banfield J.F."/>
        </authorList>
    </citation>
    <scope>NUCLEOTIDE SEQUENCE [LARGE SCALE GENOMIC DNA]</scope>
</reference>
<organism evidence="2 3">
    <name type="scientific">Candidatus Collierbacteria bacterium RIFCSPHIGHO2_02_FULL_49_10</name>
    <dbReference type="NCBI Taxonomy" id="1817723"/>
    <lineage>
        <taxon>Bacteria</taxon>
        <taxon>Candidatus Collieribacteriota</taxon>
    </lineage>
</organism>
<feature type="transmembrane region" description="Helical" evidence="1">
    <location>
        <begin position="39"/>
        <end position="60"/>
    </location>
</feature>
<keyword evidence="1" id="KW-1133">Transmembrane helix</keyword>
<keyword evidence="1" id="KW-0472">Membrane</keyword>
<protein>
    <submittedName>
        <fullName evidence="2">Uncharacterized protein</fullName>
    </submittedName>
</protein>
<keyword evidence="1" id="KW-0812">Transmembrane</keyword>
<dbReference type="InterPro" id="IPR043993">
    <property type="entry name" value="T4SS_pilin"/>
</dbReference>
<evidence type="ECO:0000313" key="3">
    <source>
        <dbReference type="Proteomes" id="UP000177390"/>
    </source>
</evidence>
<evidence type="ECO:0000256" key="1">
    <source>
        <dbReference type="SAM" id="Phobius"/>
    </source>
</evidence>
<accession>A0A1F5EX19</accession>
<comment type="caution">
    <text evidence="2">The sequence shown here is derived from an EMBL/GenBank/DDBJ whole genome shotgun (WGS) entry which is preliminary data.</text>
</comment>
<gene>
    <name evidence="2" type="ORF">A3D09_03665</name>
</gene>
<name>A0A1F5EX19_9BACT</name>
<proteinExistence type="predicted"/>
<dbReference type="Proteomes" id="UP000177390">
    <property type="component" value="Unassembled WGS sequence"/>
</dbReference>
<sequence length="109" mass="11721">MTIIAQGGVLDNIKDVQQQIAPNIPVDATIGDLLTTTNIINFVFFLAGLIFFFNLLYAAWDYLLSTGDPKKIASGTQRLLNAFVGIVVVLGAFVIVRIVLAILGLQGTL</sequence>
<evidence type="ECO:0000313" key="2">
    <source>
        <dbReference type="EMBL" id="OGD71953.1"/>
    </source>
</evidence>